<dbReference type="RefSeq" id="WP_136783427.1">
    <property type="nucleotide sequence ID" value="NZ_SWCO01000010.1"/>
</dbReference>
<keyword evidence="3" id="KW-1185">Reference proteome</keyword>
<dbReference type="SUPFAM" id="SSF49503">
    <property type="entry name" value="Cupredoxins"/>
    <property type="match status" value="1"/>
</dbReference>
<evidence type="ECO:0000256" key="1">
    <source>
        <dbReference type="SAM" id="SignalP"/>
    </source>
</evidence>
<dbReference type="PANTHER" id="PTHR36507">
    <property type="entry name" value="BLL1555 PROTEIN"/>
    <property type="match status" value="1"/>
</dbReference>
<dbReference type="EMBL" id="SWCO01000010">
    <property type="protein sequence ID" value="TKB01632.1"/>
    <property type="molecule type" value="Genomic_DNA"/>
</dbReference>
<dbReference type="InterPro" id="IPR052721">
    <property type="entry name" value="ET_Amicyanin"/>
</dbReference>
<dbReference type="InterPro" id="IPR013784">
    <property type="entry name" value="Carb-bd-like_fold"/>
</dbReference>
<reference evidence="2 3" key="1">
    <citation type="submission" date="2019-04" db="EMBL/GenBank/DDBJ databases">
        <title>Alteromonas portus sp. nov., an alginate lyase-excreting marine bacterium.</title>
        <authorList>
            <person name="Huang H."/>
            <person name="Mo K."/>
            <person name="Bao S."/>
        </authorList>
    </citation>
    <scope>NUCLEOTIDE SEQUENCE [LARGE SCALE GENOMIC DNA]</scope>
    <source>
        <strain evidence="2 3">HB161718</strain>
    </source>
</reference>
<dbReference type="InterPro" id="IPR034242">
    <property type="entry name" value="MauL"/>
</dbReference>
<dbReference type="OrthoDB" id="9772097at2"/>
<organism evidence="2 3">
    <name type="scientific">Alteromonas portus</name>
    <dbReference type="NCBI Taxonomy" id="2565549"/>
    <lineage>
        <taxon>Bacteria</taxon>
        <taxon>Pseudomonadati</taxon>
        <taxon>Pseudomonadota</taxon>
        <taxon>Gammaproteobacteria</taxon>
        <taxon>Alteromonadales</taxon>
        <taxon>Alteromonadaceae</taxon>
        <taxon>Alteromonas/Salinimonas group</taxon>
        <taxon>Alteromonas</taxon>
    </lineage>
</organism>
<feature type="signal peptide" evidence="1">
    <location>
        <begin position="1"/>
        <end position="19"/>
    </location>
</feature>
<accession>A0A4U0ZHW8</accession>
<comment type="caution">
    <text evidence="2">The sequence shown here is derived from an EMBL/GenBank/DDBJ whole genome shotgun (WGS) entry which is preliminary data.</text>
</comment>
<dbReference type="PANTHER" id="PTHR36507:SF1">
    <property type="entry name" value="BLL1555 PROTEIN"/>
    <property type="match status" value="1"/>
</dbReference>
<sequence>MKYKTIFSALLLMACSSMALGQDEQTATFSITLNDSDGVPVDNGVFLFEPQFEVEAHQMPQQEPAIMNQIDKQFEPHVLVVKAGTEVTFPNADNLFHHVYSFSPTKQFELKLYKEFTAEPLRFDTAGVVDIGCNIHDWMLGYIVVSDSPYFGKTDSKGQSFISLPHGEYTVRFWHPQVEGEKAFPSQSIAVNADTEVTWALGTTIVSDDGFDSGFGDY</sequence>
<dbReference type="SUPFAM" id="SSF49452">
    <property type="entry name" value="Starch-binding domain-like"/>
    <property type="match status" value="1"/>
</dbReference>
<dbReference type="Gene3D" id="2.60.40.420">
    <property type="entry name" value="Cupredoxins - blue copper proteins"/>
    <property type="match status" value="1"/>
</dbReference>
<proteinExistence type="predicted"/>
<evidence type="ECO:0000313" key="3">
    <source>
        <dbReference type="Proteomes" id="UP000305471"/>
    </source>
</evidence>
<evidence type="ECO:0000313" key="2">
    <source>
        <dbReference type="EMBL" id="TKB01632.1"/>
    </source>
</evidence>
<dbReference type="InterPro" id="IPR008972">
    <property type="entry name" value="Cupredoxin"/>
</dbReference>
<gene>
    <name evidence="2" type="ORF">E5672_17650</name>
</gene>
<dbReference type="PROSITE" id="PS51257">
    <property type="entry name" value="PROKAR_LIPOPROTEIN"/>
    <property type="match status" value="1"/>
</dbReference>
<dbReference type="Proteomes" id="UP000305471">
    <property type="component" value="Unassembled WGS sequence"/>
</dbReference>
<dbReference type="AlphaFoldDB" id="A0A4U0ZHW8"/>
<name>A0A4U0ZHW8_9ALTE</name>
<keyword evidence="1" id="KW-0732">Signal</keyword>
<protein>
    <submittedName>
        <fullName evidence="2">Methylamine utilization protein</fullName>
    </submittedName>
</protein>
<dbReference type="GO" id="GO:0030246">
    <property type="term" value="F:carbohydrate binding"/>
    <property type="evidence" value="ECO:0007669"/>
    <property type="project" value="InterPro"/>
</dbReference>
<dbReference type="CDD" id="cd04221">
    <property type="entry name" value="MauL"/>
    <property type="match status" value="1"/>
</dbReference>
<feature type="chain" id="PRO_5020847296" evidence="1">
    <location>
        <begin position="20"/>
        <end position="218"/>
    </location>
</feature>